<keyword evidence="2" id="KW-0238">DNA-binding</keyword>
<keyword evidence="7" id="KW-1185">Reference proteome</keyword>
<keyword evidence="4" id="KW-0812">Transmembrane</keyword>
<comment type="caution">
    <text evidence="6">The sequence shown here is derived from an EMBL/GenBank/DDBJ whole genome shotgun (WGS) entry which is preliminary data.</text>
</comment>
<dbReference type="EMBL" id="JAGDEL010000013">
    <property type="protein sequence ID" value="MBO1513321.1"/>
    <property type="molecule type" value="Genomic_DNA"/>
</dbReference>
<keyword evidence="4" id="KW-0472">Membrane</keyword>
<organism evidence="6 7">
    <name type="scientific">Metabacillus bambusae</name>
    <dbReference type="NCBI Taxonomy" id="2795218"/>
    <lineage>
        <taxon>Bacteria</taxon>
        <taxon>Bacillati</taxon>
        <taxon>Bacillota</taxon>
        <taxon>Bacilli</taxon>
        <taxon>Bacillales</taxon>
        <taxon>Bacillaceae</taxon>
        <taxon>Metabacillus</taxon>
    </lineage>
</organism>
<reference evidence="6 7" key="1">
    <citation type="submission" date="2021-03" db="EMBL/GenBank/DDBJ databases">
        <title>Whole genome sequence of Metabacillus bambusae BG109.</title>
        <authorList>
            <person name="Jeong J.W."/>
        </authorList>
    </citation>
    <scope>NUCLEOTIDE SEQUENCE [LARGE SCALE GENOMIC DNA]</scope>
    <source>
        <strain evidence="6 7">BG109</strain>
    </source>
</reference>
<feature type="transmembrane region" description="Helical" evidence="4">
    <location>
        <begin position="12"/>
        <end position="34"/>
    </location>
</feature>
<dbReference type="PRINTS" id="PR00032">
    <property type="entry name" value="HTHARAC"/>
</dbReference>
<dbReference type="PROSITE" id="PS01124">
    <property type="entry name" value="HTH_ARAC_FAMILY_2"/>
    <property type="match status" value="1"/>
</dbReference>
<dbReference type="InterPro" id="IPR018060">
    <property type="entry name" value="HTH_AraC"/>
</dbReference>
<dbReference type="PROSITE" id="PS00041">
    <property type="entry name" value="HTH_ARAC_FAMILY_1"/>
    <property type="match status" value="1"/>
</dbReference>
<name>A0ABS3N4T8_9BACI</name>
<gene>
    <name evidence="6" type="ORF">I7822_16855</name>
</gene>
<protein>
    <submittedName>
        <fullName evidence="6">Helix-turn-helix domain-containing protein</fullName>
    </submittedName>
</protein>
<evidence type="ECO:0000256" key="2">
    <source>
        <dbReference type="ARBA" id="ARBA00023125"/>
    </source>
</evidence>
<dbReference type="SMART" id="SM00342">
    <property type="entry name" value="HTH_ARAC"/>
    <property type="match status" value="1"/>
</dbReference>
<evidence type="ECO:0000256" key="3">
    <source>
        <dbReference type="ARBA" id="ARBA00023163"/>
    </source>
</evidence>
<dbReference type="Proteomes" id="UP000663981">
    <property type="component" value="Unassembled WGS sequence"/>
</dbReference>
<dbReference type="SUPFAM" id="SSF46689">
    <property type="entry name" value="Homeodomain-like"/>
    <property type="match status" value="1"/>
</dbReference>
<evidence type="ECO:0000256" key="1">
    <source>
        <dbReference type="ARBA" id="ARBA00023015"/>
    </source>
</evidence>
<keyword evidence="3" id="KW-0804">Transcription</keyword>
<feature type="domain" description="HTH araC/xylS-type" evidence="5">
    <location>
        <begin position="665"/>
        <end position="764"/>
    </location>
</feature>
<evidence type="ECO:0000313" key="7">
    <source>
        <dbReference type="Proteomes" id="UP000663981"/>
    </source>
</evidence>
<dbReference type="PANTHER" id="PTHR43280:SF28">
    <property type="entry name" value="HTH-TYPE TRANSCRIPTIONAL ACTIVATOR RHAS"/>
    <property type="match status" value="1"/>
</dbReference>
<dbReference type="RefSeq" id="WP_207980280.1">
    <property type="nucleotide sequence ID" value="NZ_JAGDEL010000013.1"/>
</dbReference>
<evidence type="ECO:0000259" key="5">
    <source>
        <dbReference type="PROSITE" id="PS01124"/>
    </source>
</evidence>
<keyword evidence="1" id="KW-0805">Transcription regulation</keyword>
<dbReference type="InterPro" id="IPR020449">
    <property type="entry name" value="Tscrpt_reg_AraC-type_HTH"/>
</dbReference>
<sequence length="775" mass="89282">MLKNKLTKTFRKFLLSYIIILLFPIITGIVSYQVSIDVAKSSSIESSMLILNKSKDILESRMMEVERFTRQLTLVDDFNNHLNAPMANSSINLYSLRETSRFISTYAHTNDFLEDFYIYLKNYNVILSDGSVYFRVDHFYDLYHYNDLSFEQWKKTILEENHQGEIIPVRSYTSNKKELSVISYVQSLPLNSFNKQLGTSVVTIDQRKIGDLLESLSNQYGGWGFITDNEGNPLTMVGIDKSKIKEIFLKLETDGSSTNRLLENDTLLLSTQSDFNGWHYVAGIPKQGLMEKAEIIKNMTWIVTASTLLIGMILCLFLAYRDSTPIHNLLEFVTDQIGSDTSKHKNEYDFLHGNIANLISNNKSLEIELNSQKHILKDSFIKSLLNGEFHTQKGIVDNAEQTDVLFQGDHGYVGILKINGYGDMENKEITNELSAARIIIKRTLIEQVPTIIMTDLNSDKIVVIFTFIREQESEAIKEIKHIIQNLTTSISNSYRISISSFMGRLFRNYQEISRSYNEAKQTLGYTFTLMNESKMLWYQDIVKETSVFYYPIDMELRLVNAIRMGESFDVKQILDQIFQENFCEKDLSPKIAEQLIEEVKSTLIKTFDSNVFQSSDESGTLINKVLQVQLQHGLGQVWEEIVNTAEEYCTLIKKSKRKTNDQAVKLIIEFLEENFSDPDLSLYRISEKVGLPEKFVSQLFKEQIGEYVSDYIEKIRIHKASDLLVTTNQTIEEISIYVGYNSAHSFRRAFKRVFNVTPKTYRQTINNNGGQNKVL</sequence>
<dbReference type="Gene3D" id="1.10.10.60">
    <property type="entry name" value="Homeodomain-like"/>
    <property type="match status" value="2"/>
</dbReference>
<evidence type="ECO:0000256" key="4">
    <source>
        <dbReference type="SAM" id="Phobius"/>
    </source>
</evidence>
<dbReference type="PANTHER" id="PTHR43280">
    <property type="entry name" value="ARAC-FAMILY TRANSCRIPTIONAL REGULATOR"/>
    <property type="match status" value="1"/>
</dbReference>
<keyword evidence="4" id="KW-1133">Transmembrane helix</keyword>
<dbReference type="Pfam" id="PF12833">
    <property type="entry name" value="HTH_18"/>
    <property type="match status" value="1"/>
</dbReference>
<proteinExistence type="predicted"/>
<dbReference type="InterPro" id="IPR018062">
    <property type="entry name" value="HTH_AraC-typ_CS"/>
</dbReference>
<accession>A0ABS3N4T8</accession>
<evidence type="ECO:0000313" key="6">
    <source>
        <dbReference type="EMBL" id="MBO1513321.1"/>
    </source>
</evidence>
<dbReference type="InterPro" id="IPR009057">
    <property type="entry name" value="Homeodomain-like_sf"/>
</dbReference>